<comment type="caution">
    <text evidence="7">The sequence shown here is derived from an EMBL/GenBank/DDBJ whole genome shotgun (WGS) entry which is preliminary data.</text>
</comment>
<dbReference type="InterPro" id="IPR020084">
    <property type="entry name" value="NUDIX_hydrolase_CS"/>
</dbReference>
<dbReference type="InterPro" id="IPR020476">
    <property type="entry name" value="Nudix_hydrolase"/>
</dbReference>
<reference evidence="7 8" key="1">
    <citation type="journal article" date="2019" name="Int. J. Syst. Evol. Microbiol.">
        <title>The Global Catalogue of Microorganisms (GCM) 10K type strain sequencing project: providing services to taxonomists for standard genome sequencing and annotation.</title>
        <authorList>
            <consortium name="The Broad Institute Genomics Platform"/>
            <consortium name="The Broad Institute Genome Sequencing Center for Infectious Disease"/>
            <person name="Wu L."/>
            <person name="Ma J."/>
        </authorList>
    </citation>
    <scope>NUCLEOTIDE SEQUENCE [LARGE SCALE GENOMIC DNA]</scope>
    <source>
        <strain evidence="7 8">JCM 14306</strain>
    </source>
</reference>
<comment type="similarity">
    <text evidence="2 4">Belongs to the Nudix hydrolase family.</text>
</comment>
<accession>A0ABN2F931</accession>
<keyword evidence="3 4" id="KW-0378">Hydrolase</keyword>
<keyword evidence="8" id="KW-1185">Reference proteome</keyword>
<keyword evidence="5" id="KW-0812">Transmembrane</keyword>
<organism evidence="7 8">
    <name type="scientific">Kribbella alba</name>
    <dbReference type="NCBI Taxonomy" id="190197"/>
    <lineage>
        <taxon>Bacteria</taxon>
        <taxon>Bacillati</taxon>
        <taxon>Actinomycetota</taxon>
        <taxon>Actinomycetes</taxon>
        <taxon>Propionibacteriales</taxon>
        <taxon>Kribbellaceae</taxon>
        <taxon>Kribbella</taxon>
    </lineage>
</organism>
<dbReference type="PANTHER" id="PTHR43046">
    <property type="entry name" value="GDP-MANNOSE MANNOSYL HYDROLASE"/>
    <property type="match status" value="1"/>
</dbReference>
<feature type="transmembrane region" description="Helical" evidence="5">
    <location>
        <begin position="41"/>
        <end position="62"/>
    </location>
</feature>
<gene>
    <name evidence="7" type="ORF">GCM10009744_26360</name>
</gene>
<evidence type="ECO:0000313" key="8">
    <source>
        <dbReference type="Proteomes" id="UP001501319"/>
    </source>
</evidence>
<evidence type="ECO:0000256" key="3">
    <source>
        <dbReference type="ARBA" id="ARBA00022801"/>
    </source>
</evidence>
<evidence type="ECO:0000256" key="5">
    <source>
        <dbReference type="SAM" id="Phobius"/>
    </source>
</evidence>
<protein>
    <recommendedName>
        <fullName evidence="6">Nudix hydrolase domain-containing protein</fullName>
    </recommendedName>
</protein>
<evidence type="ECO:0000256" key="2">
    <source>
        <dbReference type="ARBA" id="ARBA00005582"/>
    </source>
</evidence>
<dbReference type="InterPro" id="IPR000086">
    <property type="entry name" value="NUDIX_hydrolase_dom"/>
</dbReference>
<dbReference type="Gene3D" id="3.90.79.10">
    <property type="entry name" value="Nucleoside Triphosphate Pyrophosphohydrolase"/>
    <property type="match status" value="1"/>
</dbReference>
<evidence type="ECO:0000313" key="7">
    <source>
        <dbReference type="EMBL" id="GAA1636077.1"/>
    </source>
</evidence>
<dbReference type="EMBL" id="BAAANE010000004">
    <property type="protein sequence ID" value="GAA1636077.1"/>
    <property type="molecule type" value="Genomic_DNA"/>
</dbReference>
<sequence>MRRTAIVACIGSAVTALSRRQAAESQRRLGQVCGRVLESAIIVVGAVSVLVAMTLSSFLPAYRVYRSELVPRAPIDRLSQYDGRVHFTEYHTRLAAYALIVDETERILLAWYNGSGRGEPCWTLPGGGVEYDESVEEAVIREVLEETGYRVVLHEPLAVHSFTAPGEPERPQPFKSVRVVYRATLAGGSLGTLEVDGTTDYAEWISLDQLGREEPLADIVDVAVDAWRARPASA</sequence>
<dbReference type="Proteomes" id="UP001501319">
    <property type="component" value="Unassembled WGS sequence"/>
</dbReference>
<dbReference type="PROSITE" id="PS51462">
    <property type="entry name" value="NUDIX"/>
    <property type="match status" value="1"/>
</dbReference>
<proteinExistence type="inferred from homology"/>
<dbReference type="PROSITE" id="PS00893">
    <property type="entry name" value="NUDIX_BOX"/>
    <property type="match status" value="1"/>
</dbReference>
<evidence type="ECO:0000256" key="4">
    <source>
        <dbReference type="RuleBase" id="RU003476"/>
    </source>
</evidence>
<name>A0ABN2F931_9ACTN</name>
<comment type="cofactor">
    <cofactor evidence="1">
        <name>Mg(2+)</name>
        <dbReference type="ChEBI" id="CHEBI:18420"/>
    </cofactor>
</comment>
<keyword evidence="5" id="KW-1133">Transmembrane helix</keyword>
<dbReference type="PANTHER" id="PTHR43046:SF16">
    <property type="entry name" value="ADP-RIBOSE PYROPHOSPHATASE YJHB-RELATED"/>
    <property type="match status" value="1"/>
</dbReference>
<evidence type="ECO:0000256" key="1">
    <source>
        <dbReference type="ARBA" id="ARBA00001946"/>
    </source>
</evidence>
<dbReference type="CDD" id="cd02883">
    <property type="entry name" value="NUDIX_Hydrolase"/>
    <property type="match status" value="1"/>
</dbReference>
<dbReference type="Pfam" id="PF00293">
    <property type="entry name" value="NUDIX"/>
    <property type="match status" value="1"/>
</dbReference>
<evidence type="ECO:0000259" key="6">
    <source>
        <dbReference type="PROSITE" id="PS51462"/>
    </source>
</evidence>
<feature type="domain" description="Nudix hydrolase" evidence="6">
    <location>
        <begin position="91"/>
        <end position="230"/>
    </location>
</feature>
<dbReference type="PRINTS" id="PR00502">
    <property type="entry name" value="NUDIXFAMILY"/>
</dbReference>
<keyword evidence="5" id="KW-0472">Membrane</keyword>
<dbReference type="InterPro" id="IPR015797">
    <property type="entry name" value="NUDIX_hydrolase-like_dom_sf"/>
</dbReference>
<dbReference type="SUPFAM" id="SSF55811">
    <property type="entry name" value="Nudix"/>
    <property type="match status" value="1"/>
</dbReference>